<evidence type="ECO:0000313" key="3">
    <source>
        <dbReference type="EMBL" id="RUS27022.1"/>
    </source>
</evidence>
<dbReference type="GO" id="GO:0004553">
    <property type="term" value="F:hydrolase activity, hydrolyzing O-glycosyl compounds"/>
    <property type="evidence" value="ECO:0007669"/>
    <property type="project" value="TreeGrafter"/>
</dbReference>
<evidence type="ECO:0000256" key="1">
    <source>
        <dbReference type="SAM" id="MobiDB-lite"/>
    </source>
</evidence>
<sequence length="410" mass="47137">MENEPTNSNRRTSSTDTRASADTEDVENTRCNFRTRGYLPIENYGIVGNLRTVALCGTDGSVDFMCYPKFDSPSVFCRLLDKDKTGHFSIMPKIHTSNKQQYFPNSNILCTRFLSEEGASQITDYMHIPEKDQHQYSKPLLPWLIRHVEVIRGEVTFRVECFPAFNYARDEHTTEIVDRKKRLLNNMVYTVDERPSFISPKKVVFRSPTLSMDLRWVVKCGESECPIFDFWIEDASDVGMKGPGVYTDITLKETQEIIFIFRELPPEVSECTAGQVPLPMARLDPPLTLDLLDALFRQTANYWHTWISQSTYRGRWREIVYRSALALKLLTYEPTGAVIASPTFGLPEDGYSHPIILSSNDASKQLYIFLFHILGRWLPRYRRKPKLGLPLRVGPRLCFHSLCVHAIGTD</sequence>
<dbReference type="Pfam" id="PF19291">
    <property type="entry name" value="TREH_N"/>
    <property type="match status" value="1"/>
</dbReference>
<organism evidence="3 4">
    <name type="scientific">Jimgerdemannia flammicorona</name>
    <dbReference type="NCBI Taxonomy" id="994334"/>
    <lineage>
        <taxon>Eukaryota</taxon>
        <taxon>Fungi</taxon>
        <taxon>Fungi incertae sedis</taxon>
        <taxon>Mucoromycota</taxon>
        <taxon>Mucoromycotina</taxon>
        <taxon>Endogonomycetes</taxon>
        <taxon>Endogonales</taxon>
        <taxon>Endogonaceae</taxon>
        <taxon>Jimgerdemannia</taxon>
    </lineage>
</organism>
<evidence type="ECO:0000259" key="2">
    <source>
        <dbReference type="Pfam" id="PF19291"/>
    </source>
</evidence>
<dbReference type="GO" id="GO:0005975">
    <property type="term" value="P:carbohydrate metabolic process"/>
    <property type="evidence" value="ECO:0007669"/>
    <property type="project" value="InterPro"/>
</dbReference>
<reference evidence="3 4" key="1">
    <citation type="journal article" date="2018" name="New Phytol.">
        <title>Phylogenomics of Endogonaceae and evolution of mycorrhizas within Mucoromycota.</title>
        <authorList>
            <person name="Chang Y."/>
            <person name="Desiro A."/>
            <person name="Na H."/>
            <person name="Sandor L."/>
            <person name="Lipzen A."/>
            <person name="Clum A."/>
            <person name="Barry K."/>
            <person name="Grigoriev I.V."/>
            <person name="Martin F.M."/>
            <person name="Stajich J.E."/>
            <person name="Smith M.E."/>
            <person name="Bonito G."/>
            <person name="Spatafora J.W."/>
        </authorList>
    </citation>
    <scope>NUCLEOTIDE SEQUENCE [LARGE SCALE GENOMIC DNA]</scope>
    <source>
        <strain evidence="3 4">AD002</strain>
    </source>
</reference>
<dbReference type="SUPFAM" id="SSF48208">
    <property type="entry name" value="Six-hairpin glycosidases"/>
    <property type="match status" value="1"/>
</dbReference>
<feature type="domain" description="Trehalase-like N-terminal" evidence="2">
    <location>
        <begin position="39"/>
        <end position="169"/>
    </location>
</feature>
<dbReference type="InterPro" id="IPR012341">
    <property type="entry name" value="6hp_glycosidase-like_sf"/>
</dbReference>
<dbReference type="Gene3D" id="1.50.10.10">
    <property type="match status" value="1"/>
</dbReference>
<accession>A0A433QB66</accession>
<comment type="caution">
    <text evidence="3">The sequence shown here is derived from an EMBL/GenBank/DDBJ whole genome shotgun (WGS) entry which is preliminary data.</text>
</comment>
<dbReference type="InterPro" id="IPR008928">
    <property type="entry name" value="6-hairpin_glycosidase_sf"/>
</dbReference>
<keyword evidence="4" id="KW-1185">Reference proteome</keyword>
<dbReference type="PANTHER" id="PTHR31616:SF0">
    <property type="entry name" value="GLUCAN 1,4-ALPHA-GLUCOSIDASE"/>
    <property type="match status" value="1"/>
</dbReference>
<proteinExistence type="predicted"/>
<dbReference type="AlphaFoldDB" id="A0A433QB66"/>
<dbReference type="EMBL" id="RBNJ01009214">
    <property type="protein sequence ID" value="RUS27022.1"/>
    <property type="molecule type" value="Genomic_DNA"/>
</dbReference>
<protein>
    <recommendedName>
        <fullName evidence="2">Trehalase-like N-terminal domain-containing protein</fullName>
    </recommendedName>
</protein>
<feature type="compositionally biased region" description="Low complexity" evidence="1">
    <location>
        <begin position="1"/>
        <end position="20"/>
    </location>
</feature>
<dbReference type="PANTHER" id="PTHR31616">
    <property type="entry name" value="TREHALASE"/>
    <property type="match status" value="1"/>
</dbReference>
<evidence type="ECO:0000313" key="4">
    <source>
        <dbReference type="Proteomes" id="UP000274822"/>
    </source>
</evidence>
<dbReference type="Proteomes" id="UP000274822">
    <property type="component" value="Unassembled WGS sequence"/>
</dbReference>
<gene>
    <name evidence="3" type="ORF">BC938DRAFT_483820</name>
</gene>
<name>A0A433QB66_9FUNG</name>
<feature type="region of interest" description="Disordered" evidence="1">
    <location>
        <begin position="1"/>
        <end position="26"/>
    </location>
</feature>
<dbReference type="InterPro" id="IPR045582">
    <property type="entry name" value="Trehalase-like_N"/>
</dbReference>